<dbReference type="InterPro" id="IPR000916">
    <property type="entry name" value="Bet_v_I/MLP"/>
</dbReference>
<sequence>MASPGKLEVEMEIKSPTDKFWESIRSSTTLFPKVLSDYYERIEVVEGDGKSEGSVRLVKYTSTGGIPVITMSKERIDLVDEANKVEAYSAIEGDILKFYKHFRARVHVTTAGGDDKKKVVKWSCEFDKASDEVPDPHLVQDFATKTLKALDDYLVNNA</sequence>
<proteinExistence type="predicted"/>
<dbReference type="PANTHER" id="PTHR31907">
    <property type="entry name" value="MLP-LIKE PROTEIN 423"/>
    <property type="match status" value="1"/>
</dbReference>
<dbReference type="AlphaFoldDB" id="A0A1U7ZZ17"/>
<organism evidence="1 2">
    <name type="scientific">Nelumbo nucifera</name>
    <name type="common">Sacred lotus</name>
    <dbReference type="NCBI Taxonomy" id="4432"/>
    <lineage>
        <taxon>Eukaryota</taxon>
        <taxon>Viridiplantae</taxon>
        <taxon>Streptophyta</taxon>
        <taxon>Embryophyta</taxon>
        <taxon>Tracheophyta</taxon>
        <taxon>Spermatophyta</taxon>
        <taxon>Magnoliopsida</taxon>
        <taxon>Proteales</taxon>
        <taxon>Nelumbonaceae</taxon>
        <taxon>Nelumbo</taxon>
    </lineage>
</organism>
<dbReference type="GO" id="GO:0006952">
    <property type="term" value="P:defense response"/>
    <property type="evidence" value="ECO:0007669"/>
    <property type="project" value="InterPro"/>
</dbReference>
<dbReference type="Proteomes" id="UP000189703">
    <property type="component" value="Unplaced"/>
</dbReference>
<dbReference type="SMART" id="SM01037">
    <property type="entry name" value="Bet_v_1"/>
    <property type="match status" value="1"/>
</dbReference>
<name>A0A1U7ZZ17_NELNU</name>
<dbReference type="SUPFAM" id="SSF55961">
    <property type="entry name" value="Bet v1-like"/>
    <property type="match status" value="1"/>
</dbReference>
<accession>A0A1U7ZZ17</accession>
<dbReference type="eggNOG" id="ENOG502RZUQ">
    <property type="taxonomic scope" value="Eukaryota"/>
</dbReference>
<dbReference type="InterPro" id="IPR023393">
    <property type="entry name" value="START-like_dom_sf"/>
</dbReference>
<protein>
    <submittedName>
        <fullName evidence="2">MLP-like protein 423</fullName>
    </submittedName>
</protein>
<dbReference type="OMA" id="SVRLFTY"/>
<dbReference type="InterPro" id="IPR051761">
    <property type="entry name" value="MLP-like_ligand-binding"/>
</dbReference>
<dbReference type="Gene3D" id="3.30.530.20">
    <property type="match status" value="1"/>
</dbReference>
<reference evidence="2" key="1">
    <citation type="submission" date="2025-08" db="UniProtKB">
        <authorList>
            <consortium name="RefSeq"/>
        </authorList>
    </citation>
    <scope>IDENTIFICATION</scope>
</reference>
<dbReference type="OrthoDB" id="1567931at2759"/>
<keyword evidence="1" id="KW-1185">Reference proteome</keyword>
<gene>
    <name evidence="2" type="primary">LOC104595440</name>
</gene>
<dbReference type="CDD" id="cd07816">
    <property type="entry name" value="Bet_v1-like"/>
    <property type="match status" value="1"/>
</dbReference>
<dbReference type="GeneID" id="104595440"/>
<evidence type="ECO:0000313" key="1">
    <source>
        <dbReference type="Proteomes" id="UP000189703"/>
    </source>
</evidence>
<dbReference type="KEGG" id="nnu:104595440"/>
<dbReference type="RefSeq" id="XP_010254473.1">
    <property type="nucleotide sequence ID" value="XM_010256171.2"/>
</dbReference>
<dbReference type="Pfam" id="PF00407">
    <property type="entry name" value="Bet_v_1"/>
    <property type="match status" value="1"/>
</dbReference>
<dbReference type="FunCoup" id="A0A1U7ZZ17">
    <property type="interactions" value="813"/>
</dbReference>
<evidence type="ECO:0000313" key="2">
    <source>
        <dbReference type="RefSeq" id="XP_010254473.1"/>
    </source>
</evidence>